<dbReference type="Proteomes" id="UP000823775">
    <property type="component" value="Unassembled WGS sequence"/>
</dbReference>
<evidence type="ECO:0000313" key="1">
    <source>
        <dbReference type="EMBL" id="MCE0482268.1"/>
    </source>
</evidence>
<dbReference type="EMBL" id="JACEIK010005832">
    <property type="protein sequence ID" value="MCE0482268.1"/>
    <property type="molecule type" value="Genomic_DNA"/>
</dbReference>
<evidence type="ECO:0000313" key="2">
    <source>
        <dbReference type="Proteomes" id="UP000823775"/>
    </source>
</evidence>
<comment type="caution">
    <text evidence="1">The sequence shown here is derived from an EMBL/GenBank/DDBJ whole genome shotgun (WGS) entry which is preliminary data.</text>
</comment>
<reference evidence="1 2" key="1">
    <citation type="journal article" date="2021" name="BMC Genomics">
        <title>Datura genome reveals duplications of psychoactive alkaloid biosynthetic genes and high mutation rate following tissue culture.</title>
        <authorList>
            <person name="Rajewski A."/>
            <person name="Carter-House D."/>
            <person name="Stajich J."/>
            <person name="Litt A."/>
        </authorList>
    </citation>
    <scope>NUCLEOTIDE SEQUENCE [LARGE SCALE GENOMIC DNA]</scope>
    <source>
        <strain evidence="1">AR-01</strain>
    </source>
</reference>
<feature type="non-terminal residue" evidence="1">
    <location>
        <position position="53"/>
    </location>
</feature>
<gene>
    <name evidence="1" type="ORF">HAX54_040889</name>
</gene>
<proteinExistence type="predicted"/>
<organism evidence="1 2">
    <name type="scientific">Datura stramonium</name>
    <name type="common">Jimsonweed</name>
    <name type="synonym">Common thornapple</name>
    <dbReference type="NCBI Taxonomy" id="4076"/>
    <lineage>
        <taxon>Eukaryota</taxon>
        <taxon>Viridiplantae</taxon>
        <taxon>Streptophyta</taxon>
        <taxon>Embryophyta</taxon>
        <taxon>Tracheophyta</taxon>
        <taxon>Spermatophyta</taxon>
        <taxon>Magnoliopsida</taxon>
        <taxon>eudicotyledons</taxon>
        <taxon>Gunneridae</taxon>
        <taxon>Pentapetalae</taxon>
        <taxon>asterids</taxon>
        <taxon>lamiids</taxon>
        <taxon>Solanales</taxon>
        <taxon>Solanaceae</taxon>
        <taxon>Solanoideae</taxon>
        <taxon>Datureae</taxon>
        <taxon>Datura</taxon>
    </lineage>
</organism>
<sequence length="53" mass="5842">DSLYESWSGVTGHRIGQSRAMVSISRGRHGVTSSSMIHRLLSWTIIGSLDELL</sequence>
<name>A0ABS8VN75_DATST</name>
<accession>A0ABS8VN75</accession>
<keyword evidence="2" id="KW-1185">Reference proteome</keyword>
<protein>
    <submittedName>
        <fullName evidence="1">Uncharacterized protein</fullName>
    </submittedName>
</protein>
<feature type="non-terminal residue" evidence="1">
    <location>
        <position position="1"/>
    </location>
</feature>